<dbReference type="SMART" id="SM00892">
    <property type="entry name" value="Endonuclease_NS"/>
    <property type="match status" value="2"/>
</dbReference>
<dbReference type="InterPro" id="IPR020821">
    <property type="entry name" value="ENPP1-3/EXOG-like_nuc-like"/>
</dbReference>
<reference evidence="3 4" key="1">
    <citation type="submission" date="2018-03" db="EMBL/GenBank/DDBJ databases">
        <title>Draft genome sequence of Rohu Carp (Labeo rohita).</title>
        <authorList>
            <person name="Das P."/>
            <person name="Kushwaha B."/>
            <person name="Joshi C.G."/>
            <person name="Kumar D."/>
            <person name="Nagpure N.S."/>
            <person name="Sahoo L."/>
            <person name="Das S.P."/>
            <person name="Bit A."/>
            <person name="Patnaik S."/>
            <person name="Meher P.K."/>
            <person name="Jayasankar P."/>
            <person name="Koringa P.G."/>
            <person name="Patel N.V."/>
            <person name="Hinsu A.T."/>
            <person name="Kumar R."/>
            <person name="Pandey M."/>
            <person name="Agarwal S."/>
            <person name="Srivastava S."/>
            <person name="Singh M."/>
            <person name="Iquebal M.A."/>
            <person name="Jaiswal S."/>
            <person name="Angadi U.B."/>
            <person name="Kumar N."/>
            <person name="Raza M."/>
            <person name="Shah T.M."/>
            <person name="Rai A."/>
            <person name="Jena J.K."/>
        </authorList>
    </citation>
    <scope>NUCLEOTIDE SEQUENCE [LARGE SCALE GENOMIC DNA]</scope>
    <source>
        <strain evidence="3">DASCIFA01</strain>
        <tissue evidence="3">Testis</tissue>
    </source>
</reference>
<sequence length="465" mass="53244">MKELPSSGETVQLLEESQVVLADYVDAVEYERGPLNPDQHQADNQDKAATYTLTNVVPQITDLLEGPWATYIDAVRRRLNNFCRGAAYVVTGVTVSGVIIQRGKEDRMAIPKHLWSAYCCPRFDRNSPYDVRYMFPTYAAYALNEIVGHSVTEVPLKALETFLKNQTGMDKSLSIFFKNCLSENTHTKRKSQAGVVDDFSQVDRCKDFLYMGTPPRGYLGTSLKKICQRYVDKPRYVTLYDPQKHIPVYSAYTFKKSDGEKRVDIPWMFEPQLATEKGSSNMEPFPQSALMHKNFEDTQAVLEDYADVVQYERGQMNPDEHQADPLDKAATYTLTNVVPLIREFNFGPWSTQVEVTRKRLNNYCHGKAYVITGVTTSGNMIRRDNLNRVAVPEFMWTAYCCTDYDHNAPYSERYKFPAFGAYGLNDRVNNHIVEVPIKNLEKFLKGKMEVDKNFQIFYSDCVSDV</sequence>
<accession>A0A498MXZ6</accession>
<feature type="domain" description="ENPP1-3/EXOG-like endonuclease/phosphodiesterase" evidence="1">
    <location>
        <begin position="233"/>
        <end position="464"/>
    </location>
</feature>
<dbReference type="STRING" id="84645.A0A498MXZ6"/>
<dbReference type="AlphaFoldDB" id="A0A498MXZ6"/>
<dbReference type="GO" id="GO:0004519">
    <property type="term" value="F:endonuclease activity"/>
    <property type="evidence" value="ECO:0007669"/>
    <property type="project" value="UniProtKB-KW"/>
</dbReference>
<dbReference type="SUPFAM" id="SSF54060">
    <property type="entry name" value="His-Me finger endonucleases"/>
    <property type="match status" value="2"/>
</dbReference>
<keyword evidence="3" id="KW-0540">Nuclease</keyword>
<dbReference type="InterPro" id="IPR044925">
    <property type="entry name" value="His-Me_finger_sf"/>
</dbReference>
<dbReference type="GO" id="GO:0003676">
    <property type="term" value="F:nucleic acid binding"/>
    <property type="evidence" value="ECO:0007669"/>
    <property type="project" value="InterPro"/>
</dbReference>
<feature type="domain" description="DNA/RNA non-specific endonuclease/pyrophosphatase/phosphodiesterase" evidence="2">
    <location>
        <begin position="2"/>
        <end position="169"/>
    </location>
</feature>
<organism evidence="3 4">
    <name type="scientific">Labeo rohita</name>
    <name type="common">Indian major carp</name>
    <name type="synonym">Cyprinus rohita</name>
    <dbReference type="NCBI Taxonomy" id="84645"/>
    <lineage>
        <taxon>Eukaryota</taxon>
        <taxon>Metazoa</taxon>
        <taxon>Chordata</taxon>
        <taxon>Craniata</taxon>
        <taxon>Vertebrata</taxon>
        <taxon>Euteleostomi</taxon>
        <taxon>Actinopterygii</taxon>
        <taxon>Neopterygii</taxon>
        <taxon>Teleostei</taxon>
        <taxon>Ostariophysi</taxon>
        <taxon>Cypriniformes</taxon>
        <taxon>Cyprinidae</taxon>
        <taxon>Labeoninae</taxon>
        <taxon>Labeonini</taxon>
        <taxon>Labeo</taxon>
    </lineage>
</organism>
<dbReference type="EMBL" id="QBIY01012612">
    <property type="protein sequence ID" value="RXN21497.1"/>
    <property type="molecule type" value="Genomic_DNA"/>
</dbReference>
<feature type="domain" description="DNA/RNA non-specific endonuclease/pyrophosphatase/phosphodiesterase" evidence="2">
    <location>
        <begin position="232"/>
        <end position="450"/>
    </location>
</feature>
<dbReference type="Pfam" id="PF01223">
    <property type="entry name" value="Endonuclease_NS"/>
    <property type="match status" value="2"/>
</dbReference>
<evidence type="ECO:0000259" key="1">
    <source>
        <dbReference type="SMART" id="SM00477"/>
    </source>
</evidence>
<keyword evidence="3" id="KW-0378">Hydrolase</keyword>
<keyword evidence="3" id="KW-0255">Endonuclease</keyword>
<dbReference type="PANTHER" id="PTHR21472:SF20">
    <property type="entry name" value="ENDONUCLEASE DOMAIN-CONTAINING 1 PROTEIN-LIKE"/>
    <property type="match status" value="1"/>
</dbReference>
<dbReference type="GO" id="GO:0016787">
    <property type="term" value="F:hydrolase activity"/>
    <property type="evidence" value="ECO:0007669"/>
    <property type="project" value="InterPro"/>
</dbReference>
<proteinExistence type="evidence at protein level"/>
<evidence type="ECO:0000313" key="3">
    <source>
        <dbReference type="EMBL" id="RXN21497.1"/>
    </source>
</evidence>
<evidence type="ECO:0000313" key="4">
    <source>
        <dbReference type="Proteomes" id="UP000290572"/>
    </source>
</evidence>
<dbReference type="PANTHER" id="PTHR21472">
    <property type="entry name" value="ENDONUCLEASE DOMAIN-CONTAINING 1 PROTEIN ENDOD1"/>
    <property type="match status" value="1"/>
</dbReference>
<evidence type="ECO:0007829" key="5">
    <source>
        <dbReference type="PeptideAtlas" id="A0A498MXZ6"/>
    </source>
</evidence>
<dbReference type="Gene3D" id="3.40.570.10">
    <property type="entry name" value="Extracellular Endonuclease, subunit A"/>
    <property type="match status" value="2"/>
</dbReference>
<gene>
    <name evidence="3" type="ORF">ROHU_024076</name>
</gene>
<keyword evidence="5" id="KW-1267">Proteomics identification</keyword>
<dbReference type="GO" id="GO:0046872">
    <property type="term" value="F:metal ion binding"/>
    <property type="evidence" value="ECO:0007669"/>
    <property type="project" value="InterPro"/>
</dbReference>
<dbReference type="Proteomes" id="UP000290572">
    <property type="component" value="Unassembled WGS sequence"/>
</dbReference>
<dbReference type="InterPro" id="IPR001604">
    <property type="entry name" value="Endo_G_ENPP1-like_dom"/>
</dbReference>
<dbReference type="InterPro" id="IPR044929">
    <property type="entry name" value="DNA/RNA_non-sp_Endonuclease_sf"/>
</dbReference>
<comment type="caution">
    <text evidence="3">The sequence shown here is derived from an EMBL/GenBank/DDBJ whole genome shotgun (WGS) entry which is preliminary data.</text>
</comment>
<protein>
    <submittedName>
        <fullName evidence="3">Endonuclease domain-containing 1-like protein</fullName>
    </submittedName>
</protein>
<name>A0A498MXZ6_LABRO</name>
<dbReference type="SMART" id="SM00477">
    <property type="entry name" value="NUC"/>
    <property type="match status" value="1"/>
</dbReference>
<dbReference type="InterPro" id="IPR039015">
    <property type="entry name" value="ENDOD1"/>
</dbReference>
<evidence type="ECO:0000259" key="2">
    <source>
        <dbReference type="SMART" id="SM00892"/>
    </source>
</evidence>
<keyword evidence="4" id="KW-1185">Reference proteome</keyword>